<keyword evidence="3" id="KW-0418">Kinase</keyword>
<evidence type="ECO:0000256" key="1">
    <source>
        <dbReference type="ARBA" id="ARBA00009156"/>
    </source>
</evidence>
<sequence>PRGTYIMLASISARSLTISSLFLSSSSPKYGRCKSRNLMSETESWNKTKARSMSLKVSNSSSKDDVQVGERLYLGMDFGTSGARFAIINKDGTILSEGKKEYPKFTTEESIDWLRSWKVTLFSLLEAVPVNLRPLIASISIDGTSATTIIIDSNSGEPLWRPFLYNESCPDALPVVKSIAPANHTVCSGTSTLCKLVSWWNTEGENRESALLLHQADWLLWLLHGKLGLSDYNNALKVGYDPELESYPPWLLSQPYSQLLPSVQAPGTSIGYLKEGIRTEFGMFLFHLTCHWWKPTEHQTIVFLCICIVINNKFSQISCSSDCRTGNLGDIFC</sequence>
<reference evidence="5 6" key="1">
    <citation type="submission" date="2014-04" db="EMBL/GenBank/DDBJ databases">
        <authorList>
            <consortium name="International Citrus Genome Consortium"/>
            <person name="Gmitter F."/>
            <person name="Chen C."/>
            <person name="Farmerie W."/>
            <person name="Harkins T."/>
            <person name="Desany B."/>
            <person name="Mohiuddin M."/>
            <person name="Kodira C."/>
            <person name="Borodovsky M."/>
            <person name="Lomsadze A."/>
            <person name="Burns P."/>
            <person name="Jenkins J."/>
            <person name="Prochnik S."/>
            <person name="Shu S."/>
            <person name="Chapman J."/>
            <person name="Pitluck S."/>
            <person name="Schmutz J."/>
            <person name="Rokhsar D."/>
        </authorList>
    </citation>
    <scope>NUCLEOTIDE SEQUENCE</scope>
</reference>
<evidence type="ECO:0000313" key="6">
    <source>
        <dbReference type="Proteomes" id="UP000027120"/>
    </source>
</evidence>
<dbReference type="Pfam" id="PF00370">
    <property type="entry name" value="FGGY_N"/>
    <property type="match status" value="1"/>
</dbReference>
<dbReference type="PaxDb" id="2711-XP_006487323.1"/>
<evidence type="ECO:0000259" key="4">
    <source>
        <dbReference type="Pfam" id="PF00370"/>
    </source>
</evidence>
<evidence type="ECO:0000256" key="2">
    <source>
        <dbReference type="ARBA" id="ARBA00022679"/>
    </source>
</evidence>
<name>A0A067DM23_CITSI</name>
<feature type="domain" description="Carbohydrate kinase FGGY N-terminal" evidence="4">
    <location>
        <begin position="72"/>
        <end position="277"/>
    </location>
</feature>
<dbReference type="STRING" id="2711.A0A067DM23"/>
<dbReference type="GO" id="GO:0016301">
    <property type="term" value="F:kinase activity"/>
    <property type="evidence" value="ECO:0007669"/>
    <property type="project" value="UniProtKB-KW"/>
</dbReference>
<dbReference type="Proteomes" id="UP000027120">
    <property type="component" value="Unassembled WGS sequence"/>
</dbReference>
<comment type="similarity">
    <text evidence="1">Belongs to the FGGY kinase family.</text>
</comment>
<dbReference type="AlphaFoldDB" id="A0A067DM23"/>
<dbReference type="eggNOG" id="ENOG502QVMB">
    <property type="taxonomic scope" value="Eukaryota"/>
</dbReference>
<dbReference type="FunFam" id="3.30.420.40:FF:000220">
    <property type="entry name" value="D-ribulose kinase"/>
    <property type="match status" value="1"/>
</dbReference>
<proteinExistence type="inferred from homology"/>
<evidence type="ECO:0000256" key="3">
    <source>
        <dbReference type="ARBA" id="ARBA00022777"/>
    </source>
</evidence>
<accession>A0A067DM23</accession>
<organism evidence="5 6">
    <name type="scientific">Citrus sinensis</name>
    <name type="common">Sweet orange</name>
    <name type="synonym">Citrus aurantium var. sinensis</name>
    <dbReference type="NCBI Taxonomy" id="2711"/>
    <lineage>
        <taxon>Eukaryota</taxon>
        <taxon>Viridiplantae</taxon>
        <taxon>Streptophyta</taxon>
        <taxon>Embryophyta</taxon>
        <taxon>Tracheophyta</taxon>
        <taxon>Spermatophyta</taxon>
        <taxon>Magnoliopsida</taxon>
        <taxon>eudicotyledons</taxon>
        <taxon>Gunneridae</taxon>
        <taxon>Pentapetalae</taxon>
        <taxon>rosids</taxon>
        <taxon>malvids</taxon>
        <taxon>Sapindales</taxon>
        <taxon>Rutaceae</taxon>
        <taxon>Aurantioideae</taxon>
        <taxon>Citrus</taxon>
    </lineage>
</organism>
<gene>
    <name evidence="5" type="ORF">CISIN_1g037497mg</name>
</gene>
<dbReference type="EMBL" id="KK785346">
    <property type="protein sequence ID" value="KDO43908.1"/>
    <property type="molecule type" value="Genomic_DNA"/>
</dbReference>
<dbReference type="SUPFAM" id="SSF53067">
    <property type="entry name" value="Actin-like ATPase domain"/>
    <property type="match status" value="1"/>
</dbReference>
<keyword evidence="2" id="KW-0808">Transferase</keyword>
<keyword evidence="6" id="KW-1185">Reference proteome</keyword>
<protein>
    <recommendedName>
        <fullName evidence="4">Carbohydrate kinase FGGY N-terminal domain-containing protein</fullName>
    </recommendedName>
</protein>
<dbReference type="PANTHER" id="PTHR10196">
    <property type="entry name" value="SUGAR KINASE"/>
    <property type="match status" value="1"/>
</dbReference>
<dbReference type="PANTHER" id="PTHR10196:SF80">
    <property type="entry name" value="D-RIBULOSE KINASE"/>
    <property type="match status" value="1"/>
</dbReference>
<dbReference type="Gene3D" id="3.30.420.40">
    <property type="match status" value="1"/>
</dbReference>
<evidence type="ECO:0000313" key="5">
    <source>
        <dbReference type="EMBL" id="KDO43908.1"/>
    </source>
</evidence>
<feature type="non-terminal residue" evidence="5">
    <location>
        <position position="1"/>
    </location>
</feature>
<dbReference type="GO" id="GO:0005975">
    <property type="term" value="P:carbohydrate metabolic process"/>
    <property type="evidence" value="ECO:0007669"/>
    <property type="project" value="InterPro"/>
</dbReference>
<dbReference type="InterPro" id="IPR043129">
    <property type="entry name" value="ATPase_NBD"/>
</dbReference>
<dbReference type="InterPro" id="IPR018484">
    <property type="entry name" value="FGGY_N"/>
</dbReference>
<dbReference type="SMR" id="A0A067DM23"/>